<dbReference type="InterPro" id="IPR036305">
    <property type="entry name" value="RGS_sf"/>
</dbReference>
<dbReference type="GO" id="GO:0035091">
    <property type="term" value="F:phosphatidylinositol binding"/>
    <property type="evidence" value="ECO:0007669"/>
    <property type="project" value="InterPro"/>
</dbReference>
<dbReference type="CDD" id="cd06878">
    <property type="entry name" value="PX_SNX25"/>
    <property type="match status" value="1"/>
</dbReference>
<dbReference type="SMART" id="SM00315">
    <property type="entry name" value="RGS"/>
    <property type="match status" value="1"/>
</dbReference>
<evidence type="ECO:0000259" key="4">
    <source>
        <dbReference type="PROSITE" id="PS50195"/>
    </source>
</evidence>
<dbReference type="PANTHER" id="PTHR22775:SF48">
    <property type="entry name" value="SORTING NEXIN-25"/>
    <property type="match status" value="1"/>
</dbReference>
<dbReference type="Gene3D" id="1.10.167.10">
    <property type="entry name" value="Regulator of G-protein Signalling 4, domain 2"/>
    <property type="match status" value="1"/>
</dbReference>
<keyword evidence="2" id="KW-0472">Membrane</keyword>
<evidence type="ECO:0000313" key="6">
    <source>
        <dbReference type="EMBL" id="JAV27178.1"/>
    </source>
</evidence>
<accession>A0A1Q3FI08</accession>
<comment type="similarity">
    <text evidence="1">Belongs to the sorting nexin family.</text>
</comment>
<proteinExistence type="inferred from homology"/>
<keyword evidence="2" id="KW-0812">Transmembrane</keyword>
<dbReference type="SMART" id="SM00312">
    <property type="entry name" value="PX"/>
    <property type="match status" value="1"/>
</dbReference>
<dbReference type="Gene3D" id="3.30.1520.10">
    <property type="entry name" value="Phox-like domain"/>
    <property type="match status" value="1"/>
</dbReference>
<dbReference type="PANTHER" id="PTHR22775">
    <property type="entry name" value="SORTING NEXIN"/>
    <property type="match status" value="1"/>
</dbReference>
<sequence length="1031" mass="115259">MRVIYWAGIVGTVIVATSLYWPLFFYIFLFLLYSLILIALAIFGTIYVHYKLTNKESTHSAKDLPNNVLYNATKSQLFDQPSPPKNASSLPIIFGRTVDSLLQQIIGNAMRDVVSPALEEIIANPRRIADLLKEDLWLGIEKLHERASRIDAPKMIACDFVVKTTIHLEKIRIAQARAVELGTDPVFGTSSYLVTTEKELEFLKKICEIMIIFLLPRGYSLSPIKDLLSEVISYKVLYPAIKYLTSPDFINQQIVECIETKLVAVAIHKRSYEYAANFEDFLKIINASQTTDELQSIRGSIVSDIMQATTMQNLQRTRGFDSDFFIGKGAGGGASGDSSDGPSRADITAAIKLKKYIQQLSFAKGQCEKCLSKLGWDGNVSNDVDLSILDILSTVAGRKHFTIFLEPLKASSLVGFYTTVEELKHAQKSSWHQLGAEIFYTYIRCPNSEIPVDKAARKKMETFLVGDGGTEVFFDVQRECLVTMEEKYYQPFLLSEEYAKLKSSLTQDDFKEITLNTYLSSSTESQDETASNASSASGDVDPVIMDLSNHSTYARNKLEQLDEKLANKNQALDALKQSLKPDSKLLGILEKEIDWLKGEKRQLESHLLRTEVWGDYLGKWRAIVESVDFSDDKEPQPQFMIVVQVDEVNDCGKEDVTTAMDAADSISTGWVVVRSLAQFHDLHRKLRPVCTDLKALDLPSNNAFKLFLLKNDKSLLEKAKQQIQKYLNFILEDDHLNQSEALYEFLSPSSDRLKQSTNPSPSKKDKSKFSLATLFKANSEKLDQFWGPHFRLHSADFADDDQVSMYLEGASTENGSSKAAQDADAKDSIAEPLYALLGEIFDMGGVFKWLRRSLISFVQITYGQTINRQIRESINYLFEEPMLHTYASTVLKALWPGGVLTVKSIDRTEDQQEMTMNAAKSLILDNIPDLLGNLIGAQNARAGIMKLFDNVQNPVYNKQLFYDLLEILMLELFPEIRQLKVPPSVAAVAVVGGSTASTPTHGRSGTAGTGASDFGLAASSHVTPTRIISRN</sequence>
<name>A0A1Q3FI08_CULTA</name>
<dbReference type="EMBL" id="GFDL01007867">
    <property type="protein sequence ID" value="JAV27178.1"/>
    <property type="molecule type" value="Transcribed_RNA"/>
</dbReference>
<feature type="domain" description="RGS" evidence="3">
    <location>
        <begin position="387"/>
        <end position="502"/>
    </location>
</feature>
<dbReference type="Pfam" id="PF08628">
    <property type="entry name" value="Nexin_C"/>
    <property type="match status" value="1"/>
</dbReference>
<evidence type="ECO:0000259" key="3">
    <source>
        <dbReference type="PROSITE" id="PS50132"/>
    </source>
</evidence>
<dbReference type="PROSITE" id="PS50195">
    <property type="entry name" value="PX"/>
    <property type="match status" value="1"/>
</dbReference>
<dbReference type="PROSITE" id="PS51207">
    <property type="entry name" value="PXA"/>
    <property type="match status" value="1"/>
</dbReference>
<dbReference type="InterPro" id="IPR036871">
    <property type="entry name" value="PX_dom_sf"/>
</dbReference>
<evidence type="ECO:0000256" key="2">
    <source>
        <dbReference type="SAM" id="Phobius"/>
    </source>
</evidence>
<dbReference type="SMART" id="SM00313">
    <property type="entry name" value="PXA"/>
    <property type="match status" value="1"/>
</dbReference>
<feature type="transmembrane region" description="Helical" evidence="2">
    <location>
        <begin position="6"/>
        <end position="23"/>
    </location>
</feature>
<dbReference type="InterPro" id="IPR001683">
    <property type="entry name" value="PX_dom"/>
</dbReference>
<dbReference type="SUPFAM" id="SSF64268">
    <property type="entry name" value="PX domain"/>
    <property type="match status" value="1"/>
</dbReference>
<feature type="transmembrane region" description="Helical" evidence="2">
    <location>
        <begin position="30"/>
        <end position="50"/>
    </location>
</feature>
<dbReference type="InterPro" id="IPR013937">
    <property type="entry name" value="Sorting_nexin_C"/>
</dbReference>
<dbReference type="SUPFAM" id="SSF48097">
    <property type="entry name" value="Regulator of G-protein signaling, RGS"/>
    <property type="match status" value="1"/>
</dbReference>
<dbReference type="Pfam" id="PF02194">
    <property type="entry name" value="PXA"/>
    <property type="match status" value="1"/>
</dbReference>
<feature type="domain" description="PX" evidence="4">
    <location>
        <begin position="617"/>
        <end position="753"/>
    </location>
</feature>
<keyword evidence="2" id="KW-1133">Transmembrane helix</keyword>
<dbReference type="PROSITE" id="PS50132">
    <property type="entry name" value="RGS"/>
    <property type="match status" value="1"/>
</dbReference>
<feature type="domain" description="PXA" evidence="5">
    <location>
        <begin position="95"/>
        <end position="262"/>
    </location>
</feature>
<dbReference type="InterPro" id="IPR037899">
    <property type="entry name" value="SNX25_PX"/>
</dbReference>
<protein>
    <submittedName>
        <fullName evidence="6">Putative sorting nexin-25</fullName>
    </submittedName>
</protein>
<dbReference type="InterPro" id="IPR003114">
    <property type="entry name" value="Phox_assoc"/>
</dbReference>
<organism evidence="6">
    <name type="scientific">Culex tarsalis</name>
    <name type="common">Encephalitis mosquito</name>
    <dbReference type="NCBI Taxonomy" id="7177"/>
    <lineage>
        <taxon>Eukaryota</taxon>
        <taxon>Metazoa</taxon>
        <taxon>Ecdysozoa</taxon>
        <taxon>Arthropoda</taxon>
        <taxon>Hexapoda</taxon>
        <taxon>Insecta</taxon>
        <taxon>Pterygota</taxon>
        <taxon>Neoptera</taxon>
        <taxon>Endopterygota</taxon>
        <taxon>Diptera</taxon>
        <taxon>Nematocera</taxon>
        <taxon>Culicoidea</taxon>
        <taxon>Culicidae</taxon>
        <taxon>Culicinae</taxon>
        <taxon>Culicini</taxon>
        <taxon>Culex</taxon>
        <taxon>Culex</taxon>
    </lineage>
</organism>
<dbReference type="Pfam" id="PF00615">
    <property type="entry name" value="RGS"/>
    <property type="match status" value="1"/>
</dbReference>
<dbReference type="InterPro" id="IPR044926">
    <property type="entry name" value="RGS_subdomain_2"/>
</dbReference>
<evidence type="ECO:0000256" key="1">
    <source>
        <dbReference type="ARBA" id="ARBA00010883"/>
    </source>
</evidence>
<evidence type="ECO:0000259" key="5">
    <source>
        <dbReference type="PROSITE" id="PS51207"/>
    </source>
</evidence>
<reference evidence="6" key="1">
    <citation type="submission" date="2017-01" db="EMBL/GenBank/DDBJ databases">
        <title>A deep insight into the sialotranscriptome of adult male and female Cluex tarsalis mosquitoes.</title>
        <authorList>
            <person name="Ribeiro J.M."/>
            <person name="Moreira F."/>
            <person name="Bernard K.A."/>
            <person name="Calvo E."/>
        </authorList>
    </citation>
    <scope>NUCLEOTIDE SEQUENCE</scope>
    <source>
        <strain evidence="6">Kern County</strain>
        <tissue evidence="6">Salivary glands</tissue>
    </source>
</reference>
<dbReference type="AlphaFoldDB" id="A0A1Q3FI08"/>
<dbReference type="InterPro" id="IPR016137">
    <property type="entry name" value="RGS"/>
</dbReference>
<dbReference type="Pfam" id="PF00787">
    <property type="entry name" value="PX"/>
    <property type="match status" value="1"/>
</dbReference>